<accession>A0A0E0HYA9</accession>
<evidence type="ECO:0000256" key="1">
    <source>
        <dbReference type="SAM" id="MobiDB-lite"/>
    </source>
</evidence>
<dbReference type="AlphaFoldDB" id="A0A0E0HYA9"/>
<feature type="compositionally biased region" description="Basic and acidic residues" evidence="1">
    <location>
        <begin position="52"/>
        <end position="69"/>
    </location>
</feature>
<sequence length="95" mass="10739">MANAHSMISSVQHAGLACPRRAWWGDRHRCRMVLPVDHAPLLSLPPTKWGKKREEGIEERKCDGKLDGSDGKCDGDGMGSYYYHPNNHKTTKETY</sequence>
<dbReference type="HOGENOM" id="CLU_184770_0_0_1"/>
<dbReference type="EnsemblPlants" id="ONIVA07G06340.1">
    <property type="protein sequence ID" value="ONIVA07G06340.1"/>
    <property type="gene ID" value="ONIVA07G06340"/>
</dbReference>
<keyword evidence="3" id="KW-1185">Reference proteome</keyword>
<evidence type="ECO:0000313" key="3">
    <source>
        <dbReference type="Proteomes" id="UP000006591"/>
    </source>
</evidence>
<organism evidence="2">
    <name type="scientific">Oryza nivara</name>
    <name type="common">Indian wild rice</name>
    <name type="synonym">Oryza sativa f. spontanea</name>
    <dbReference type="NCBI Taxonomy" id="4536"/>
    <lineage>
        <taxon>Eukaryota</taxon>
        <taxon>Viridiplantae</taxon>
        <taxon>Streptophyta</taxon>
        <taxon>Embryophyta</taxon>
        <taxon>Tracheophyta</taxon>
        <taxon>Spermatophyta</taxon>
        <taxon>Magnoliopsida</taxon>
        <taxon>Liliopsida</taxon>
        <taxon>Poales</taxon>
        <taxon>Poaceae</taxon>
        <taxon>BOP clade</taxon>
        <taxon>Oryzoideae</taxon>
        <taxon>Oryzeae</taxon>
        <taxon>Oryzinae</taxon>
        <taxon>Oryza</taxon>
    </lineage>
</organism>
<reference evidence="2" key="1">
    <citation type="submission" date="2015-04" db="UniProtKB">
        <authorList>
            <consortium name="EnsemblPlants"/>
        </authorList>
    </citation>
    <scope>IDENTIFICATION</scope>
    <source>
        <strain evidence="2">SL10</strain>
    </source>
</reference>
<proteinExistence type="predicted"/>
<reference evidence="2" key="2">
    <citation type="submission" date="2018-04" db="EMBL/GenBank/DDBJ databases">
        <title>OnivRS2 (Oryza nivara Reference Sequence Version 2).</title>
        <authorList>
            <person name="Zhang J."/>
            <person name="Kudrna D."/>
            <person name="Lee S."/>
            <person name="Talag J."/>
            <person name="Rajasekar S."/>
            <person name="Welchert J."/>
            <person name="Hsing Y.-I."/>
            <person name="Wing R.A."/>
        </authorList>
    </citation>
    <scope>NUCLEOTIDE SEQUENCE [LARGE SCALE GENOMIC DNA]</scope>
    <source>
        <strain evidence="2">SL10</strain>
    </source>
</reference>
<feature type="region of interest" description="Disordered" evidence="1">
    <location>
        <begin position="48"/>
        <end position="69"/>
    </location>
</feature>
<evidence type="ECO:0000313" key="2">
    <source>
        <dbReference type="EnsemblPlants" id="ONIVA07G06340.1"/>
    </source>
</evidence>
<name>A0A0E0HYA9_ORYNI</name>
<dbReference type="Proteomes" id="UP000006591">
    <property type="component" value="Chromosome 7"/>
</dbReference>
<dbReference type="Gramene" id="ONIVA07G06340.1">
    <property type="protein sequence ID" value="ONIVA07G06340.1"/>
    <property type="gene ID" value="ONIVA07G06340"/>
</dbReference>
<protein>
    <submittedName>
        <fullName evidence="2">Uncharacterized protein</fullName>
    </submittedName>
</protein>